<comment type="caution">
    <text evidence="1">The sequence shown here is derived from an EMBL/GenBank/DDBJ whole genome shotgun (WGS) entry which is preliminary data.</text>
</comment>
<evidence type="ECO:0000313" key="2">
    <source>
        <dbReference type="Proteomes" id="UP001154282"/>
    </source>
</evidence>
<name>A0AAV0M0A9_9ROSI</name>
<evidence type="ECO:0000313" key="1">
    <source>
        <dbReference type="EMBL" id="CAI0439825.1"/>
    </source>
</evidence>
<sequence length="90" mass="9903">LLKDTQQRITLLTLLGRNAALKQRRKETEASLKDVSLLCAAAGFVKNVSESSLCIIMAQLLASSLSLACHLYVFRCFSIFPFSVLSKLVV</sequence>
<dbReference type="Proteomes" id="UP001154282">
    <property type="component" value="Unassembled WGS sequence"/>
</dbReference>
<reference evidence="1" key="1">
    <citation type="submission" date="2022-08" db="EMBL/GenBank/DDBJ databases">
        <authorList>
            <person name="Gutierrez-Valencia J."/>
        </authorList>
    </citation>
    <scope>NUCLEOTIDE SEQUENCE</scope>
</reference>
<accession>A0AAV0M0A9</accession>
<keyword evidence="2" id="KW-1185">Reference proteome</keyword>
<protein>
    <submittedName>
        <fullName evidence="1">Uncharacterized protein</fullName>
    </submittedName>
</protein>
<proteinExistence type="predicted"/>
<feature type="non-terminal residue" evidence="1">
    <location>
        <position position="1"/>
    </location>
</feature>
<dbReference type="EMBL" id="CAMGYJ010000006">
    <property type="protein sequence ID" value="CAI0439825.1"/>
    <property type="molecule type" value="Genomic_DNA"/>
</dbReference>
<dbReference type="AlphaFoldDB" id="A0AAV0M0A9"/>
<organism evidence="1 2">
    <name type="scientific">Linum tenue</name>
    <dbReference type="NCBI Taxonomy" id="586396"/>
    <lineage>
        <taxon>Eukaryota</taxon>
        <taxon>Viridiplantae</taxon>
        <taxon>Streptophyta</taxon>
        <taxon>Embryophyta</taxon>
        <taxon>Tracheophyta</taxon>
        <taxon>Spermatophyta</taxon>
        <taxon>Magnoliopsida</taxon>
        <taxon>eudicotyledons</taxon>
        <taxon>Gunneridae</taxon>
        <taxon>Pentapetalae</taxon>
        <taxon>rosids</taxon>
        <taxon>fabids</taxon>
        <taxon>Malpighiales</taxon>
        <taxon>Linaceae</taxon>
        <taxon>Linum</taxon>
    </lineage>
</organism>
<gene>
    <name evidence="1" type="ORF">LITE_LOCUS26287</name>
</gene>